<comment type="caution">
    <text evidence="8">The sequence shown here is derived from an EMBL/GenBank/DDBJ whole genome shotgun (WGS) entry which is preliminary data.</text>
</comment>
<dbReference type="CDD" id="cd06849">
    <property type="entry name" value="lipoyl_domain"/>
    <property type="match status" value="1"/>
</dbReference>
<dbReference type="GO" id="GO:0045254">
    <property type="term" value="C:pyruvate dehydrogenase complex"/>
    <property type="evidence" value="ECO:0007669"/>
    <property type="project" value="InterPro"/>
</dbReference>
<comment type="cofactor">
    <cofactor evidence="1 4">
        <name>(R)-lipoate</name>
        <dbReference type="ChEBI" id="CHEBI:83088"/>
    </cofactor>
</comment>
<name>A0A1Y1RZE9_9SPIO</name>
<dbReference type="PANTHER" id="PTHR23151">
    <property type="entry name" value="DIHYDROLIPOAMIDE ACETYL/SUCCINYL-TRANSFERASE-RELATED"/>
    <property type="match status" value="1"/>
</dbReference>
<keyword evidence="4" id="KW-0808">Transferase</keyword>
<dbReference type="Pfam" id="PF02817">
    <property type="entry name" value="E3_binding"/>
    <property type="match status" value="1"/>
</dbReference>
<feature type="region of interest" description="Disordered" evidence="5">
    <location>
        <begin position="86"/>
        <end position="129"/>
    </location>
</feature>
<feature type="domain" description="Lipoyl-binding" evidence="6">
    <location>
        <begin position="2"/>
        <end position="77"/>
    </location>
</feature>
<reference evidence="8 9" key="1">
    <citation type="submission" date="2017-03" db="EMBL/GenBank/DDBJ databases">
        <title>Draft Genome sequence of Marispirochaeta sp. strain JC444.</title>
        <authorList>
            <person name="Shivani Y."/>
            <person name="Subhash Y."/>
            <person name="Sasikala C."/>
            <person name="Ramana C."/>
        </authorList>
    </citation>
    <scope>NUCLEOTIDE SEQUENCE [LARGE SCALE GENOMIC DNA]</scope>
    <source>
        <strain evidence="8 9">JC444</strain>
    </source>
</reference>
<dbReference type="Proteomes" id="UP000192343">
    <property type="component" value="Unassembled WGS sequence"/>
</dbReference>
<dbReference type="AlphaFoldDB" id="A0A1Y1RZE9"/>
<dbReference type="InterPro" id="IPR011053">
    <property type="entry name" value="Single_hybrid_motif"/>
</dbReference>
<dbReference type="Pfam" id="PF00198">
    <property type="entry name" value="2-oxoacid_dh"/>
    <property type="match status" value="1"/>
</dbReference>
<dbReference type="PROSITE" id="PS50968">
    <property type="entry name" value="BIOTINYL_LIPOYL"/>
    <property type="match status" value="1"/>
</dbReference>
<protein>
    <recommendedName>
        <fullName evidence="4">Dihydrolipoamide acetyltransferase component of pyruvate dehydrogenase complex</fullName>
        <ecNumber evidence="4">2.3.1.-</ecNumber>
    </recommendedName>
</protein>
<dbReference type="Pfam" id="PF00364">
    <property type="entry name" value="Biotin_lipoyl"/>
    <property type="match status" value="1"/>
</dbReference>
<dbReference type="Gene3D" id="3.30.559.10">
    <property type="entry name" value="Chloramphenicol acetyltransferase-like domain"/>
    <property type="match status" value="1"/>
</dbReference>
<dbReference type="PROSITE" id="PS00189">
    <property type="entry name" value="LIPOYL"/>
    <property type="match status" value="1"/>
</dbReference>
<dbReference type="EMBL" id="MWQY01000006">
    <property type="protein sequence ID" value="ORC36213.1"/>
    <property type="molecule type" value="Genomic_DNA"/>
</dbReference>
<dbReference type="InterPro" id="IPR036625">
    <property type="entry name" value="E3-bd_dom_sf"/>
</dbReference>
<organism evidence="8 9">
    <name type="scientific">Marispirochaeta aestuarii</name>
    <dbReference type="NCBI Taxonomy" id="1963862"/>
    <lineage>
        <taxon>Bacteria</taxon>
        <taxon>Pseudomonadati</taxon>
        <taxon>Spirochaetota</taxon>
        <taxon>Spirochaetia</taxon>
        <taxon>Spirochaetales</taxon>
        <taxon>Spirochaetaceae</taxon>
        <taxon>Marispirochaeta</taxon>
    </lineage>
</organism>
<feature type="domain" description="Peripheral subunit-binding (PSBD)" evidence="7">
    <location>
        <begin position="125"/>
        <end position="162"/>
    </location>
</feature>
<dbReference type="InterPro" id="IPR023213">
    <property type="entry name" value="CAT-like_dom_sf"/>
</dbReference>
<evidence type="ECO:0000313" key="8">
    <source>
        <dbReference type="EMBL" id="ORC36213.1"/>
    </source>
</evidence>
<evidence type="ECO:0000256" key="5">
    <source>
        <dbReference type="SAM" id="MobiDB-lite"/>
    </source>
</evidence>
<dbReference type="RefSeq" id="WP_083049317.1">
    <property type="nucleotide sequence ID" value="NZ_MWQY01000006.1"/>
</dbReference>
<dbReference type="GO" id="GO:0016746">
    <property type="term" value="F:acyltransferase activity"/>
    <property type="evidence" value="ECO:0007669"/>
    <property type="project" value="UniProtKB-KW"/>
</dbReference>
<dbReference type="STRING" id="1963862.B4O97_06375"/>
<evidence type="ECO:0000259" key="6">
    <source>
        <dbReference type="PROSITE" id="PS50968"/>
    </source>
</evidence>
<keyword evidence="4" id="KW-0012">Acyltransferase</keyword>
<dbReference type="SUPFAM" id="SSF52777">
    <property type="entry name" value="CoA-dependent acyltransferases"/>
    <property type="match status" value="1"/>
</dbReference>
<dbReference type="PANTHER" id="PTHR23151:SF90">
    <property type="entry name" value="DIHYDROLIPOYLLYSINE-RESIDUE ACETYLTRANSFERASE COMPONENT OF PYRUVATE DEHYDROGENASE COMPLEX, MITOCHONDRIAL-RELATED"/>
    <property type="match status" value="1"/>
</dbReference>
<evidence type="ECO:0000313" key="9">
    <source>
        <dbReference type="Proteomes" id="UP000192343"/>
    </source>
</evidence>
<sequence>MAEFVRMPQKGLTEESALLSEWHVREGDLVRPGQLLFSLETGKAVFDVEAESAGTVLKLLAAPGDEVPIKDAVLVIGEPGEEFSIEKTPAAPQSGAKPLPVPAEHPADRSSRVTEFPGAGGRGRRISPRARNLAEKHGIAVNDIKGSGPGGRIIVDDIRRLMTAAAPPRPDNDMGGQRLPVTGMRKVIAERLSGSFFTAPHIFLRAAVSVDRLMELREGISSETGTKISLNAFFMKLSAEALKRHPRLNSSWKESYIEIHDTADIGLAVSLEDGLITPVVRNCGSKGIIQIDGELKELIEKARQGRLQPEEYQEAGFTISNLGSYEVEEFTAIINPPASAILALGRAGKETVVNGDDSVEIRRMMRTTLSCDHRAIDGAVAAAFLTDLKRMIQDPARALL</sequence>
<accession>A0A1Y1RZE9</accession>
<dbReference type="Gene3D" id="2.40.50.100">
    <property type="match status" value="1"/>
</dbReference>
<dbReference type="SUPFAM" id="SSF47005">
    <property type="entry name" value="Peripheral subunit-binding domain of 2-oxo acid dehydrogenase complex"/>
    <property type="match status" value="1"/>
</dbReference>
<dbReference type="InterPro" id="IPR000089">
    <property type="entry name" value="Biotin_lipoyl"/>
</dbReference>
<evidence type="ECO:0000259" key="7">
    <source>
        <dbReference type="PROSITE" id="PS51826"/>
    </source>
</evidence>
<dbReference type="InterPro" id="IPR004167">
    <property type="entry name" value="PSBD"/>
</dbReference>
<evidence type="ECO:0000256" key="1">
    <source>
        <dbReference type="ARBA" id="ARBA00001938"/>
    </source>
</evidence>
<keyword evidence="3 4" id="KW-0450">Lipoyl</keyword>
<dbReference type="OrthoDB" id="9805770at2"/>
<dbReference type="InterPro" id="IPR045257">
    <property type="entry name" value="E2/Pdx1"/>
</dbReference>
<comment type="similarity">
    <text evidence="2 4">Belongs to the 2-oxoacid dehydrogenase family.</text>
</comment>
<dbReference type="EC" id="2.3.1.-" evidence="4"/>
<dbReference type="PROSITE" id="PS51826">
    <property type="entry name" value="PSBD"/>
    <property type="match status" value="1"/>
</dbReference>
<gene>
    <name evidence="8" type="ORF">B4O97_06375</name>
</gene>
<dbReference type="SUPFAM" id="SSF51230">
    <property type="entry name" value="Single hybrid motif"/>
    <property type="match status" value="1"/>
</dbReference>
<dbReference type="InterPro" id="IPR001078">
    <property type="entry name" value="2-oxoacid_DH_actylTfrase"/>
</dbReference>
<evidence type="ECO:0000256" key="2">
    <source>
        <dbReference type="ARBA" id="ARBA00007317"/>
    </source>
</evidence>
<dbReference type="Gene3D" id="4.10.320.10">
    <property type="entry name" value="E3-binding domain"/>
    <property type="match status" value="1"/>
</dbReference>
<evidence type="ECO:0000256" key="3">
    <source>
        <dbReference type="ARBA" id="ARBA00022823"/>
    </source>
</evidence>
<evidence type="ECO:0000256" key="4">
    <source>
        <dbReference type="RuleBase" id="RU003423"/>
    </source>
</evidence>
<keyword evidence="9" id="KW-1185">Reference proteome</keyword>
<dbReference type="InterPro" id="IPR003016">
    <property type="entry name" value="2-oxoA_DH_lipoyl-BS"/>
</dbReference>
<proteinExistence type="inferred from homology"/>
<dbReference type="GO" id="GO:0006086">
    <property type="term" value="P:pyruvate decarboxylation to acetyl-CoA"/>
    <property type="evidence" value="ECO:0007669"/>
    <property type="project" value="InterPro"/>
</dbReference>